<dbReference type="AlphaFoldDB" id="A0AAD9S2G8"/>
<organism evidence="10 11">
    <name type="scientific">Phomopsis amygdali</name>
    <name type="common">Fusicoccum amygdali</name>
    <dbReference type="NCBI Taxonomy" id="1214568"/>
    <lineage>
        <taxon>Eukaryota</taxon>
        <taxon>Fungi</taxon>
        <taxon>Dikarya</taxon>
        <taxon>Ascomycota</taxon>
        <taxon>Pezizomycotina</taxon>
        <taxon>Sordariomycetes</taxon>
        <taxon>Sordariomycetidae</taxon>
        <taxon>Diaporthales</taxon>
        <taxon>Diaporthaceae</taxon>
        <taxon>Diaporthe</taxon>
    </lineage>
</organism>
<keyword evidence="7" id="KW-0503">Monooxygenase</keyword>
<keyword evidence="9" id="KW-0812">Transmembrane</keyword>
<evidence type="ECO:0000256" key="7">
    <source>
        <dbReference type="ARBA" id="ARBA00023033"/>
    </source>
</evidence>
<dbReference type="GO" id="GO:0004497">
    <property type="term" value="F:monooxygenase activity"/>
    <property type="evidence" value="ECO:0007669"/>
    <property type="project" value="UniProtKB-KW"/>
</dbReference>
<keyword evidence="4 8" id="KW-0479">Metal-binding</keyword>
<evidence type="ECO:0000256" key="9">
    <source>
        <dbReference type="SAM" id="Phobius"/>
    </source>
</evidence>
<evidence type="ECO:0000256" key="8">
    <source>
        <dbReference type="PIRSR" id="PIRSR602403-1"/>
    </source>
</evidence>
<gene>
    <name evidence="10" type="ORF">N8I77_013307</name>
</gene>
<keyword evidence="9" id="KW-0472">Membrane</keyword>
<evidence type="ECO:0000256" key="6">
    <source>
        <dbReference type="ARBA" id="ARBA00023004"/>
    </source>
</evidence>
<comment type="similarity">
    <text evidence="3">Belongs to the cytochrome P450 family.</text>
</comment>
<dbReference type="GO" id="GO:0020037">
    <property type="term" value="F:heme binding"/>
    <property type="evidence" value="ECO:0007669"/>
    <property type="project" value="InterPro"/>
</dbReference>
<evidence type="ECO:0000256" key="4">
    <source>
        <dbReference type="ARBA" id="ARBA00022723"/>
    </source>
</evidence>
<keyword evidence="5" id="KW-0560">Oxidoreductase</keyword>
<feature type="transmembrane region" description="Helical" evidence="9">
    <location>
        <begin position="42"/>
        <end position="63"/>
    </location>
</feature>
<keyword evidence="9" id="KW-1133">Transmembrane helix</keyword>
<evidence type="ECO:0000313" key="11">
    <source>
        <dbReference type="Proteomes" id="UP001265746"/>
    </source>
</evidence>
<dbReference type="GO" id="GO:0016705">
    <property type="term" value="F:oxidoreductase activity, acting on paired donors, with incorporation or reduction of molecular oxygen"/>
    <property type="evidence" value="ECO:0007669"/>
    <property type="project" value="InterPro"/>
</dbReference>
<dbReference type="InterPro" id="IPR002403">
    <property type="entry name" value="Cyt_P450_E_grp-IV"/>
</dbReference>
<dbReference type="SUPFAM" id="SSF48264">
    <property type="entry name" value="Cytochrome P450"/>
    <property type="match status" value="1"/>
</dbReference>
<dbReference type="PANTHER" id="PTHR46206">
    <property type="entry name" value="CYTOCHROME P450"/>
    <property type="match status" value="1"/>
</dbReference>
<dbReference type="InterPro" id="IPR001128">
    <property type="entry name" value="Cyt_P450"/>
</dbReference>
<dbReference type="Gene3D" id="1.10.630.10">
    <property type="entry name" value="Cytochrome P450"/>
    <property type="match status" value="1"/>
</dbReference>
<comment type="subcellular location">
    <subcellularLocation>
        <location evidence="2">Membrane</location>
        <topology evidence="2">Single-pass membrane protein</topology>
    </subcellularLocation>
</comment>
<dbReference type="GO" id="GO:0005506">
    <property type="term" value="F:iron ion binding"/>
    <property type="evidence" value="ECO:0007669"/>
    <property type="project" value="InterPro"/>
</dbReference>
<dbReference type="GO" id="GO:0016020">
    <property type="term" value="C:membrane"/>
    <property type="evidence" value="ECO:0007669"/>
    <property type="project" value="UniProtKB-SubCell"/>
</dbReference>
<comment type="cofactor">
    <cofactor evidence="1 8">
        <name>heme</name>
        <dbReference type="ChEBI" id="CHEBI:30413"/>
    </cofactor>
</comment>
<dbReference type="Pfam" id="PF00067">
    <property type="entry name" value="p450"/>
    <property type="match status" value="1"/>
</dbReference>
<dbReference type="CDD" id="cd11041">
    <property type="entry name" value="CYP503A1-like"/>
    <property type="match status" value="1"/>
</dbReference>
<keyword evidence="6 8" id="KW-0408">Iron</keyword>
<evidence type="ECO:0000256" key="3">
    <source>
        <dbReference type="ARBA" id="ARBA00010617"/>
    </source>
</evidence>
<protein>
    <submittedName>
        <fullName evidence="10">Uncharacterized protein</fullName>
    </submittedName>
</protein>
<dbReference type="Proteomes" id="UP001265746">
    <property type="component" value="Unassembled WGS sequence"/>
</dbReference>
<dbReference type="InterPro" id="IPR036396">
    <property type="entry name" value="Cyt_P450_sf"/>
</dbReference>
<accession>A0AAD9S2G8</accession>
<evidence type="ECO:0000256" key="5">
    <source>
        <dbReference type="ARBA" id="ARBA00023002"/>
    </source>
</evidence>
<feature type="binding site" description="axial binding residue" evidence="8">
    <location>
        <position position="486"/>
    </location>
    <ligand>
        <name>heme</name>
        <dbReference type="ChEBI" id="CHEBI:30413"/>
    </ligand>
    <ligandPart>
        <name>Fe</name>
        <dbReference type="ChEBI" id="CHEBI:18248"/>
    </ligandPart>
</feature>
<dbReference type="PANTHER" id="PTHR46206:SF6">
    <property type="entry name" value="CYTOCHROME P450 MONOOXYGENASE AN1598-RELATED"/>
    <property type="match status" value="1"/>
</dbReference>
<keyword evidence="8" id="KW-0349">Heme</keyword>
<evidence type="ECO:0000256" key="2">
    <source>
        <dbReference type="ARBA" id="ARBA00004167"/>
    </source>
</evidence>
<proteinExistence type="inferred from homology"/>
<reference evidence="10" key="1">
    <citation type="submission" date="2023-06" db="EMBL/GenBank/DDBJ databases">
        <authorList>
            <person name="Noh H."/>
        </authorList>
    </citation>
    <scope>NUCLEOTIDE SEQUENCE</scope>
    <source>
        <strain evidence="10">DUCC20226</strain>
    </source>
</reference>
<evidence type="ECO:0000313" key="10">
    <source>
        <dbReference type="EMBL" id="KAK2596416.1"/>
    </source>
</evidence>
<name>A0AAD9S2G8_PHOAM</name>
<keyword evidence="11" id="KW-1185">Reference proteome</keyword>
<dbReference type="PRINTS" id="PR00465">
    <property type="entry name" value="EP450IV"/>
</dbReference>
<dbReference type="EMBL" id="JAUJFL010000011">
    <property type="protein sequence ID" value="KAK2596416.1"/>
    <property type="molecule type" value="Genomic_DNA"/>
</dbReference>
<sequence>MSVATWKTELALKFTSLTSAQNVSLLDAVNDSETHWNTNHRIAWLVGIGVLAYTFVVLNEFIFGVKAPKVGRRSFWEPRWLVGLRFARNSAPMVLEGYHKFKGHMFKVMRNDSDILVLPPKYVEELRDMPEDKISATDANIKNMVGRYTVGNISVIRDSDLHRRALQQKLTPALGTLIPPVKEELVFALKAEVNPCKDWTPTHVTPLIINVVARVSARIFVGPDLCRNAEWLYTSIHYTRNIGITRNLLRVLPPVVRPVVARLLPSYWRIYSNLAAGKRLLGPIIEERRRAASNDPAWQRPNDFLQWLIDGARPEEGSVADLVHRQLLVSLGSIHTTSMMCTHFFLDLCAHPEYLKPLRDEMVAVLREDGGFKKTTLNKLRKLDSFLRESQRMNPPFTLSFQRVVRRAITLKDGTCIPAGTHLAMPSAAMAHDEALLPDGGDPEAFDAFRYERLRQDPSKPENINRFQFATTDSSTLHFGHGKYACPGRFFASNEIKVILCHLLLRYDFKFPEGQRRPANWSYEEAFYPDPTVPILMRERAAGELAPDIAALVGA</sequence>
<evidence type="ECO:0000256" key="1">
    <source>
        <dbReference type="ARBA" id="ARBA00001971"/>
    </source>
</evidence>
<comment type="caution">
    <text evidence="10">The sequence shown here is derived from an EMBL/GenBank/DDBJ whole genome shotgun (WGS) entry which is preliminary data.</text>
</comment>